<organism evidence="3 4">
    <name type="scientific">Meganyctiphanes norvegica</name>
    <name type="common">Northern krill</name>
    <name type="synonym">Thysanopoda norvegica</name>
    <dbReference type="NCBI Taxonomy" id="48144"/>
    <lineage>
        <taxon>Eukaryota</taxon>
        <taxon>Metazoa</taxon>
        <taxon>Ecdysozoa</taxon>
        <taxon>Arthropoda</taxon>
        <taxon>Crustacea</taxon>
        <taxon>Multicrustacea</taxon>
        <taxon>Malacostraca</taxon>
        <taxon>Eumalacostraca</taxon>
        <taxon>Eucarida</taxon>
        <taxon>Euphausiacea</taxon>
        <taxon>Euphausiidae</taxon>
        <taxon>Meganyctiphanes</taxon>
    </lineage>
</organism>
<dbReference type="Proteomes" id="UP001497623">
    <property type="component" value="Unassembled WGS sequence"/>
</dbReference>
<dbReference type="GO" id="GO:0008061">
    <property type="term" value="F:chitin binding"/>
    <property type="evidence" value="ECO:0007669"/>
    <property type="project" value="InterPro"/>
</dbReference>
<evidence type="ECO:0000256" key="1">
    <source>
        <dbReference type="SAM" id="SignalP"/>
    </source>
</evidence>
<dbReference type="EMBL" id="CAXKWB010000082">
    <property type="protein sequence ID" value="CAL4059090.1"/>
    <property type="molecule type" value="Genomic_DNA"/>
</dbReference>
<feature type="domain" description="Chitin-binding type-2" evidence="2">
    <location>
        <begin position="34"/>
        <end position="93"/>
    </location>
</feature>
<name>A0AAV2PJ14_MEGNR</name>
<dbReference type="AlphaFoldDB" id="A0AAV2PJ14"/>
<dbReference type="GO" id="GO:0005576">
    <property type="term" value="C:extracellular region"/>
    <property type="evidence" value="ECO:0007669"/>
    <property type="project" value="InterPro"/>
</dbReference>
<gene>
    <name evidence="3" type="ORF">MNOR_LOCUS378</name>
</gene>
<feature type="chain" id="PRO_5043573207" description="Chitin-binding type-2 domain-containing protein" evidence="1">
    <location>
        <begin position="18"/>
        <end position="119"/>
    </location>
</feature>
<protein>
    <recommendedName>
        <fullName evidence="2">Chitin-binding type-2 domain-containing protein</fullName>
    </recommendedName>
</protein>
<evidence type="ECO:0000313" key="3">
    <source>
        <dbReference type="EMBL" id="CAL4059090.1"/>
    </source>
</evidence>
<evidence type="ECO:0000259" key="2">
    <source>
        <dbReference type="PROSITE" id="PS50940"/>
    </source>
</evidence>
<evidence type="ECO:0000313" key="4">
    <source>
        <dbReference type="Proteomes" id="UP001497623"/>
    </source>
</evidence>
<accession>A0AAV2PJ14</accession>
<sequence>MFTSITCFSILAGLASANIQCPGPATPDCTNCGTPPCKYVKDPKDCTRYFECASATDVSFGPIDCAEGLFFQKDLGDVGHFPPCDDDTSTCDVTCQCFQTCIENGQVSLYNLFFDQKYN</sequence>
<dbReference type="InterPro" id="IPR002557">
    <property type="entry name" value="Chitin-bd_dom"/>
</dbReference>
<keyword evidence="4" id="KW-1185">Reference proteome</keyword>
<comment type="caution">
    <text evidence="3">The sequence shown here is derived from an EMBL/GenBank/DDBJ whole genome shotgun (WGS) entry which is preliminary data.</text>
</comment>
<proteinExistence type="predicted"/>
<dbReference type="PROSITE" id="PS50940">
    <property type="entry name" value="CHIT_BIND_II"/>
    <property type="match status" value="1"/>
</dbReference>
<feature type="signal peptide" evidence="1">
    <location>
        <begin position="1"/>
        <end position="17"/>
    </location>
</feature>
<reference evidence="3 4" key="1">
    <citation type="submission" date="2024-05" db="EMBL/GenBank/DDBJ databases">
        <authorList>
            <person name="Wallberg A."/>
        </authorList>
    </citation>
    <scope>NUCLEOTIDE SEQUENCE [LARGE SCALE GENOMIC DNA]</scope>
</reference>
<keyword evidence="1" id="KW-0732">Signal</keyword>